<proteinExistence type="predicted"/>
<sequence>MKTIYKIVVVLICITNVLATQAQETNEEKRKQAEKNTSPFTLGHFSINEHSFYVLTVHVTDGTIKLDERAVLKEVGGKLPHQRGNFNIEVLNTEGRVISNYIIPDPFLVRSCEEGKEDNTFLKSGMIQIPFQKSPDISRLVLTKDKQTVGNLDLTALIKGKANEDKEKQDDDD</sequence>
<name>A0A4S1DU29_9FLAO</name>
<feature type="chain" id="PRO_5020196670" evidence="1">
    <location>
        <begin position="23"/>
        <end position="173"/>
    </location>
</feature>
<dbReference type="EMBL" id="SRSO01000022">
    <property type="protein sequence ID" value="TGV01546.1"/>
    <property type="molecule type" value="Genomic_DNA"/>
</dbReference>
<dbReference type="AlphaFoldDB" id="A0A4S1DU29"/>
<evidence type="ECO:0000313" key="3">
    <source>
        <dbReference type="Proteomes" id="UP000307602"/>
    </source>
</evidence>
<protein>
    <submittedName>
        <fullName evidence="2">Uncharacterized protein</fullName>
    </submittedName>
</protein>
<dbReference type="Proteomes" id="UP000307602">
    <property type="component" value="Unassembled WGS sequence"/>
</dbReference>
<gene>
    <name evidence="2" type="ORF">EM932_14795</name>
</gene>
<keyword evidence="3" id="KW-1185">Reference proteome</keyword>
<organism evidence="2 3">
    <name type="scientific">Flavivirga rizhaonensis</name>
    <dbReference type="NCBI Taxonomy" id="2559571"/>
    <lineage>
        <taxon>Bacteria</taxon>
        <taxon>Pseudomonadati</taxon>
        <taxon>Bacteroidota</taxon>
        <taxon>Flavobacteriia</taxon>
        <taxon>Flavobacteriales</taxon>
        <taxon>Flavobacteriaceae</taxon>
        <taxon>Flavivirga</taxon>
    </lineage>
</organism>
<accession>A0A4S1DU29</accession>
<comment type="caution">
    <text evidence="2">The sequence shown here is derived from an EMBL/GenBank/DDBJ whole genome shotgun (WGS) entry which is preliminary data.</text>
</comment>
<feature type="signal peptide" evidence="1">
    <location>
        <begin position="1"/>
        <end position="22"/>
    </location>
</feature>
<keyword evidence="1" id="KW-0732">Signal</keyword>
<evidence type="ECO:0000256" key="1">
    <source>
        <dbReference type="SAM" id="SignalP"/>
    </source>
</evidence>
<dbReference type="RefSeq" id="WP_135877974.1">
    <property type="nucleotide sequence ID" value="NZ_SRSO01000022.1"/>
</dbReference>
<evidence type="ECO:0000313" key="2">
    <source>
        <dbReference type="EMBL" id="TGV01546.1"/>
    </source>
</evidence>
<reference evidence="2 3" key="1">
    <citation type="submission" date="2019-04" db="EMBL/GenBank/DDBJ databases">
        <authorList>
            <person name="Liu A."/>
        </authorList>
    </citation>
    <scope>NUCLEOTIDE SEQUENCE [LARGE SCALE GENOMIC DNA]</scope>
    <source>
        <strain evidence="2 3">RZ03</strain>
    </source>
</reference>